<dbReference type="RefSeq" id="WP_284246176.1">
    <property type="nucleotide sequence ID" value="NZ_BSST01000001.1"/>
</dbReference>
<evidence type="ECO:0000313" key="8">
    <source>
        <dbReference type="EMBL" id="GLX80206.1"/>
    </source>
</evidence>
<evidence type="ECO:0000256" key="1">
    <source>
        <dbReference type="ARBA" id="ARBA00001946"/>
    </source>
</evidence>
<dbReference type="InterPro" id="IPR020084">
    <property type="entry name" value="NUDIX_hydrolase_CS"/>
</dbReference>
<dbReference type="PROSITE" id="PS00893">
    <property type="entry name" value="NUDIX_BOX"/>
    <property type="match status" value="1"/>
</dbReference>
<dbReference type="EMBL" id="BSST01000001">
    <property type="protein sequence ID" value="GLX80206.1"/>
    <property type="molecule type" value="Genomic_DNA"/>
</dbReference>
<dbReference type="Gene3D" id="3.90.79.10">
    <property type="entry name" value="Nucleoside Triphosphate Pyrophosphohydrolase"/>
    <property type="match status" value="1"/>
</dbReference>
<evidence type="ECO:0000256" key="4">
    <source>
        <dbReference type="ARBA" id="ARBA00015552"/>
    </source>
</evidence>
<comment type="similarity">
    <text evidence="2 6">Belongs to the Nudix hydrolase family. NudJ subfamily.</text>
</comment>
<sequence>MITTANPHSEQQFKPNTTVAVVVHCQGKFLLVEEIENGVHVFNQPAGHLEANENLLAAAKRELQEETGLELTPDYCSGIYYFHRPELNLYFLRFCFVIELNEFPDTCPQDEEILATHWLTLAEINAKKAQLRSTMVLDCIKDYLNGQKIHLTLFKSNL</sequence>
<evidence type="ECO:0000259" key="7">
    <source>
        <dbReference type="PROSITE" id="PS51462"/>
    </source>
</evidence>
<keyword evidence="5 6" id="KW-0378">Hydrolase</keyword>
<dbReference type="EC" id="3.6.1.-" evidence="6"/>
<dbReference type="InterPro" id="IPR000086">
    <property type="entry name" value="NUDIX_hydrolase_dom"/>
</dbReference>
<dbReference type="InterPro" id="IPR015797">
    <property type="entry name" value="NUDIX_hydrolase-like_dom_sf"/>
</dbReference>
<reference evidence="8 9" key="1">
    <citation type="submission" date="2023-03" db="EMBL/GenBank/DDBJ databases">
        <title>Draft genome sequence of Thalassotalea insulae KCTC 62186T.</title>
        <authorList>
            <person name="Sawabe T."/>
        </authorList>
    </citation>
    <scope>NUCLEOTIDE SEQUENCE [LARGE SCALE GENOMIC DNA]</scope>
    <source>
        <strain evidence="8 9">KCTC 62186</strain>
    </source>
</reference>
<keyword evidence="6" id="KW-0460">Magnesium</keyword>
<accession>A0ABQ6H007</accession>
<dbReference type="PANTHER" id="PTHR43222">
    <property type="entry name" value="NUDIX HYDROLASE 23"/>
    <property type="match status" value="1"/>
</dbReference>
<dbReference type="GO" id="GO:0016787">
    <property type="term" value="F:hydrolase activity"/>
    <property type="evidence" value="ECO:0007669"/>
    <property type="project" value="UniProtKB-KW"/>
</dbReference>
<protein>
    <recommendedName>
        <fullName evidence="4 6">Phosphatase NudJ</fullName>
        <ecNumber evidence="6">3.6.1.-</ecNumber>
    </recommendedName>
</protein>
<dbReference type="PROSITE" id="PS51462">
    <property type="entry name" value="NUDIX"/>
    <property type="match status" value="1"/>
</dbReference>
<dbReference type="CDD" id="cd03675">
    <property type="entry name" value="NUDIX_Hydrolase"/>
    <property type="match status" value="1"/>
</dbReference>
<evidence type="ECO:0000256" key="5">
    <source>
        <dbReference type="ARBA" id="ARBA00022801"/>
    </source>
</evidence>
<comment type="cofactor">
    <cofactor evidence="1 6">
        <name>Mg(2+)</name>
        <dbReference type="ChEBI" id="CHEBI:18420"/>
    </cofactor>
</comment>
<evidence type="ECO:0000256" key="3">
    <source>
        <dbReference type="ARBA" id="ARBA00011245"/>
    </source>
</evidence>
<dbReference type="InterPro" id="IPR033713">
    <property type="entry name" value="NudJ"/>
</dbReference>
<proteinExistence type="inferred from homology"/>
<gene>
    <name evidence="6" type="primary">nudJ</name>
    <name evidence="8" type="ORF">tinsulaeT_35460</name>
</gene>
<name>A0ABQ6H007_9GAMM</name>
<feature type="domain" description="Nudix hydrolase" evidence="7">
    <location>
        <begin position="14"/>
        <end position="144"/>
    </location>
</feature>
<dbReference type="Proteomes" id="UP001157186">
    <property type="component" value="Unassembled WGS sequence"/>
</dbReference>
<comment type="caution">
    <text evidence="8">The sequence shown here is derived from an EMBL/GenBank/DDBJ whole genome shotgun (WGS) entry which is preliminary data.</text>
</comment>
<evidence type="ECO:0000256" key="6">
    <source>
        <dbReference type="RuleBase" id="RU364043"/>
    </source>
</evidence>
<evidence type="ECO:0000313" key="9">
    <source>
        <dbReference type="Proteomes" id="UP001157186"/>
    </source>
</evidence>
<organism evidence="8 9">
    <name type="scientific">Thalassotalea insulae</name>
    <dbReference type="NCBI Taxonomy" id="2056778"/>
    <lineage>
        <taxon>Bacteria</taxon>
        <taxon>Pseudomonadati</taxon>
        <taxon>Pseudomonadota</taxon>
        <taxon>Gammaproteobacteria</taxon>
        <taxon>Alteromonadales</taxon>
        <taxon>Colwelliaceae</taxon>
        <taxon>Thalassotalea</taxon>
    </lineage>
</organism>
<dbReference type="Pfam" id="PF00293">
    <property type="entry name" value="NUDIX"/>
    <property type="match status" value="1"/>
</dbReference>
<dbReference type="PANTHER" id="PTHR43222:SF11">
    <property type="entry name" value="PHOSPHATASE NUDJ"/>
    <property type="match status" value="1"/>
</dbReference>
<keyword evidence="9" id="KW-1185">Reference proteome</keyword>
<evidence type="ECO:0000256" key="2">
    <source>
        <dbReference type="ARBA" id="ARBA00007608"/>
    </source>
</evidence>
<dbReference type="SUPFAM" id="SSF55811">
    <property type="entry name" value="Nudix"/>
    <property type="match status" value="1"/>
</dbReference>
<comment type="subunit">
    <text evidence="3 6">Monomer.</text>
</comment>